<proteinExistence type="predicted"/>
<evidence type="ECO:0000313" key="2">
    <source>
        <dbReference type="Proteomes" id="UP001219518"/>
    </source>
</evidence>
<dbReference type="GO" id="GO:0016301">
    <property type="term" value="F:kinase activity"/>
    <property type="evidence" value="ECO:0007669"/>
    <property type="project" value="UniProtKB-KW"/>
</dbReference>
<organism evidence="1 2">
    <name type="scientific">Frankliniella fusca</name>
    <dbReference type="NCBI Taxonomy" id="407009"/>
    <lineage>
        <taxon>Eukaryota</taxon>
        <taxon>Metazoa</taxon>
        <taxon>Ecdysozoa</taxon>
        <taxon>Arthropoda</taxon>
        <taxon>Hexapoda</taxon>
        <taxon>Insecta</taxon>
        <taxon>Pterygota</taxon>
        <taxon>Neoptera</taxon>
        <taxon>Paraneoptera</taxon>
        <taxon>Thysanoptera</taxon>
        <taxon>Terebrantia</taxon>
        <taxon>Thripoidea</taxon>
        <taxon>Thripidae</taxon>
        <taxon>Frankliniella</taxon>
    </lineage>
</organism>
<reference evidence="1" key="1">
    <citation type="submission" date="2021-07" db="EMBL/GenBank/DDBJ databases">
        <authorList>
            <person name="Catto M.A."/>
            <person name="Jacobson A."/>
            <person name="Kennedy G."/>
            <person name="Labadie P."/>
            <person name="Hunt B.G."/>
            <person name="Srinivasan R."/>
        </authorList>
    </citation>
    <scope>NUCLEOTIDE SEQUENCE</scope>
    <source>
        <strain evidence="1">PL_HMW_Pooled</strain>
        <tissue evidence="1">Head</tissue>
    </source>
</reference>
<dbReference type="AlphaFoldDB" id="A0AAE1GWN8"/>
<keyword evidence="1" id="KW-0418">Kinase</keyword>
<comment type="caution">
    <text evidence="1">The sequence shown here is derived from an EMBL/GenBank/DDBJ whole genome shotgun (WGS) entry which is preliminary data.</text>
</comment>
<accession>A0AAE1GWN8</accession>
<dbReference type="EMBL" id="JAHWGI010000147">
    <property type="protein sequence ID" value="KAK3910156.1"/>
    <property type="molecule type" value="Genomic_DNA"/>
</dbReference>
<sequence length="205" mass="23831">MPSQPTEVLPEATQEISPAAAHLVPQDLLPPNYSYHITSIEPLKVYHSQDYDESYMFMAEVRANIKSKVEALEWLKDYTTNTSTDWRVRRNFSENTKCIIFKKGYRCHNNTMAQYRKDKKSAHKKHTECVASVMITVKNFNMARSSDDLLKSYPTEIVLHHCHNHPLEAADSLKHRRPSDDVRKKIEDFFRNWPLTLCSLAYASV</sequence>
<protein>
    <submittedName>
        <fullName evidence="1">Serine/threonine-protein kinase ATR</fullName>
    </submittedName>
</protein>
<dbReference type="PANTHER" id="PTHR35385:SF2">
    <property type="entry name" value="PROTEIN B, PUTATIVE-RELATED"/>
    <property type="match status" value="1"/>
</dbReference>
<name>A0AAE1GWN8_9NEOP</name>
<keyword evidence="2" id="KW-1185">Reference proteome</keyword>
<reference evidence="1" key="2">
    <citation type="journal article" date="2023" name="BMC Genomics">
        <title>Pest status, molecular evolution, and epigenetic factors derived from the genome assembly of Frankliniella fusca, a thysanopteran phytovirus vector.</title>
        <authorList>
            <person name="Catto M.A."/>
            <person name="Labadie P.E."/>
            <person name="Jacobson A.L."/>
            <person name="Kennedy G.G."/>
            <person name="Srinivasan R."/>
            <person name="Hunt B.G."/>
        </authorList>
    </citation>
    <scope>NUCLEOTIDE SEQUENCE</scope>
    <source>
        <strain evidence="1">PL_HMW_Pooled</strain>
    </source>
</reference>
<dbReference type="PANTHER" id="PTHR35385">
    <property type="entry name" value="PROTEIN B, PUTATIVE-RELATED-RELATED"/>
    <property type="match status" value="1"/>
</dbReference>
<gene>
    <name evidence="1" type="ORF">KUF71_000734</name>
</gene>
<keyword evidence="1" id="KW-0808">Transferase</keyword>
<dbReference type="Proteomes" id="UP001219518">
    <property type="component" value="Unassembled WGS sequence"/>
</dbReference>
<evidence type="ECO:0000313" key="1">
    <source>
        <dbReference type="EMBL" id="KAK3910156.1"/>
    </source>
</evidence>